<feature type="region of interest" description="Disordered" evidence="1">
    <location>
        <begin position="94"/>
        <end position="114"/>
    </location>
</feature>
<protein>
    <submittedName>
        <fullName evidence="3">Uncharacterized protein</fullName>
    </submittedName>
</protein>
<dbReference type="EMBL" id="QUQM01000001">
    <property type="protein sequence ID" value="KAA8649959.1"/>
    <property type="molecule type" value="Genomic_DNA"/>
</dbReference>
<proteinExistence type="predicted"/>
<dbReference type="OrthoDB" id="4439444at2759"/>
<dbReference type="Proteomes" id="UP000324241">
    <property type="component" value="Unassembled WGS sequence"/>
</dbReference>
<evidence type="ECO:0000313" key="2">
    <source>
        <dbReference type="EMBL" id="KAA8649959.1"/>
    </source>
</evidence>
<reference evidence="3 4" key="1">
    <citation type="submission" date="2019-03" db="EMBL/GenBank/DDBJ databases">
        <title>The genome sequence of a newly discovered highly antifungal drug resistant Aspergillus species, Aspergillus tanneri NIH 1004.</title>
        <authorList>
            <person name="Mounaud S."/>
            <person name="Singh I."/>
            <person name="Joardar V."/>
            <person name="Pakala S."/>
            <person name="Pakala S."/>
            <person name="Venepally P."/>
            <person name="Hoover J."/>
            <person name="Nierman W."/>
            <person name="Chung J."/>
            <person name="Losada L."/>
        </authorList>
    </citation>
    <scope>NUCLEOTIDE SEQUENCE [LARGE SCALE GENOMIC DNA]</scope>
    <source>
        <strain evidence="3 4">NIH1004</strain>
    </source>
</reference>
<dbReference type="AlphaFoldDB" id="A0A4S3JVP8"/>
<sequence>MEQQNQDPSHNSGQSPSHILRENHSQNTGEDRNGTSSIPERYTEDPDYYKNFLDQLLSLVCNRDQATVSRMVSIIRSGASHLEILAAMSQMQVENNHTGQDGHAGVYDQNKDDR</sequence>
<keyword evidence="4" id="KW-1185">Reference proteome</keyword>
<dbReference type="GeneID" id="54325341"/>
<evidence type="ECO:0000313" key="4">
    <source>
        <dbReference type="Proteomes" id="UP000308092"/>
    </source>
</evidence>
<feature type="compositionally biased region" description="Basic and acidic residues" evidence="1">
    <location>
        <begin position="19"/>
        <end position="33"/>
    </location>
</feature>
<gene>
    <name evidence="2" type="ORF">ATNIH1004_002639</name>
    <name evidence="3" type="ORF">EYZ11_000978</name>
</gene>
<dbReference type="Proteomes" id="UP000308092">
    <property type="component" value="Unassembled WGS sequence"/>
</dbReference>
<evidence type="ECO:0000313" key="5">
    <source>
        <dbReference type="Proteomes" id="UP000324241"/>
    </source>
</evidence>
<dbReference type="EMBL" id="SOSA01000016">
    <property type="protein sequence ID" value="THC99518.1"/>
    <property type="molecule type" value="Genomic_DNA"/>
</dbReference>
<comment type="caution">
    <text evidence="3">The sequence shown here is derived from an EMBL/GenBank/DDBJ whole genome shotgun (WGS) entry which is preliminary data.</text>
</comment>
<evidence type="ECO:0000313" key="3">
    <source>
        <dbReference type="EMBL" id="THC99518.1"/>
    </source>
</evidence>
<feature type="region of interest" description="Disordered" evidence="1">
    <location>
        <begin position="1"/>
        <end position="44"/>
    </location>
</feature>
<organism evidence="3 4">
    <name type="scientific">Aspergillus tanneri</name>
    <dbReference type="NCBI Taxonomy" id="1220188"/>
    <lineage>
        <taxon>Eukaryota</taxon>
        <taxon>Fungi</taxon>
        <taxon>Dikarya</taxon>
        <taxon>Ascomycota</taxon>
        <taxon>Pezizomycotina</taxon>
        <taxon>Eurotiomycetes</taxon>
        <taxon>Eurotiomycetidae</taxon>
        <taxon>Eurotiales</taxon>
        <taxon>Aspergillaceae</taxon>
        <taxon>Aspergillus</taxon>
        <taxon>Aspergillus subgen. Circumdati</taxon>
    </lineage>
</organism>
<reference evidence="2 5" key="2">
    <citation type="submission" date="2019-08" db="EMBL/GenBank/DDBJ databases">
        <title>The genome sequence of a newly discovered highly antifungal drug resistant Aspergillus species, Aspergillus tanneri NIH 1004.</title>
        <authorList>
            <person name="Mounaud S."/>
            <person name="Singh I."/>
            <person name="Joardar V."/>
            <person name="Pakala S."/>
            <person name="Pakala S."/>
            <person name="Venepally P."/>
            <person name="Chung J.K."/>
            <person name="Losada L."/>
            <person name="Nierman W.C."/>
        </authorList>
    </citation>
    <scope>NUCLEOTIDE SEQUENCE [LARGE SCALE GENOMIC DNA]</scope>
    <source>
        <strain evidence="2 5">NIH1004</strain>
    </source>
</reference>
<evidence type="ECO:0000256" key="1">
    <source>
        <dbReference type="SAM" id="MobiDB-lite"/>
    </source>
</evidence>
<dbReference type="RefSeq" id="XP_033429320.1">
    <property type="nucleotide sequence ID" value="XM_033567325.1"/>
</dbReference>
<dbReference type="VEuPathDB" id="FungiDB:EYZ11_000978"/>
<accession>A0A4S3JVP8</accession>
<feature type="compositionally biased region" description="Polar residues" evidence="1">
    <location>
        <begin position="1"/>
        <end position="17"/>
    </location>
</feature>
<name>A0A4S3JVP8_9EURO</name>